<dbReference type="Proteomes" id="UP001448207">
    <property type="component" value="Unassembled WGS sequence"/>
</dbReference>
<accession>A0ABR3AQ06</accession>
<keyword evidence="2" id="KW-1185">Reference proteome</keyword>
<name>A0ABR3AQ06_PHYBL</name>
<protein>
    <submittedName>
        <fullName evidence="1">Uncharacterized protein</fullName>
    </submittedName>
</protein>
<proteinExistence type="predicted"/>
<gene>
    <name evidence="1" type="ORF">J3Q64DRAFT_1252558</name>
</gene>
<sequence>MSNLPLSFLLALIKVQNTTNDLPLQHFVIYSLNAVKTYHTLPVVLVFGTNKISHKCFIISKENIPDNDYHSCLMNSLFGLSLFLLEQQLSLHPHTYSKGPTVILLYQIAFAELYPQETY</sequence>
<reference evidence="1 2" key="1">
    <citation type="submission" date="2024-04" db="EMBL/GenBank/DDBJ databases">
        <title>Symmetric and asymmetric DNA N6-adenine methylation regulates different biological responses in Mucorales.</title>
        <authorList>
            <consortium name="Lawrence Berkeley National Laboratory"/>
            <person name="Lax C."/>
            <person name="Mondo S.J."/>
            <person name="Osorio-Concepcion M."/>
            <person name="Muszewska A."/>
            <person name="Corrochano-Luque M."/>
            <person name="Gutierrez G."/>
            <person name="Riley R."/>
            <person name="Lipzen A."/>
            <person name="Guo J."/>
            <person name="Hundley H."/>
            <person name="Amirebrahimi M."/>
            <person name="Ng V."/>
            <person name="Lorenzo-Gutierrez D."/>
            <person name="Binder U."/>
            <person name="Yang J."/>
            <person name="Song Y."/>
            <person name="Canovas D."/>
            <person name="Navarro E."/>
            <person name="Freitag M."/>
            <person name="Gabaldon T."/>
            <person name="Grigoriev I.V."/>
            <person name="Corrochano L.M."/>
            <person name="Nicolas F.E."/>
            <person name="Garre V."/>
        </authorList>
    </citation>
    <scope>NUCLEOTIDE SEQUENCE [LARGE SCALE GENOMIC DNA]</scope>
    <source>
        <strain evidence="1 2">L51</strain>
    </source>
</reference>
<evidence type="ECO:0000313" key="1">
    <source>
        <dbReference type="EMBL" id="KAL0079714.1"/>
    </source>
</evidence>
<organism evidence="1 2">
    <name type="scientific">Phycomyces blakesleeanus</name>
    <dbReference type="NCBI Taxonomy" id="4837"/>
    <lineage>
        <taxon>Eukaryota</taxon>
        <taxon>Fungi</taxon>
        <taxon>Fungi incertae sedis</taxon>
        <taxon>Mucoromycota</taxon>
        <taxon>Mucoromycotina</taxon>
        <taxon>Mucoromycetes</taxon>
        <taxon>Mucorales</taxon>
        <taxon>Phycomycetaceae</taxon>
        <taxon>Phycomyces</taxon>
    </lineage>
</organism>
<comment type="caution">
    <text evidence="1">The sequence shown here is derived from an EMBL/GenBank/DDBJ whole genome shotgun (WGS) entry which is preliminary data.</text>
</comment>
<dbReference type="EMBL" id="JBCLYO010000021">
    <property type="protein sequence ID" value="KAL0079714.1"/>
    <property type="molecule type" value="Genomic_DNA"/>
</dbReference>
<evidence type="ECO:0000313" key="2">
    <source>
        <dbReference type="Proteomes" id="UP001448207"/>
    </source>
</evidence>